<proteinExistence type="predicted"/>
<protein>
    <recommendedName>
        <fullName evidence="3">HipA-like C-terminal domain-containing protein</fullName>
    </recommendedName>
</protein>
<dbReference type="GO" id="GO:0016301">
    <property type="term" value="F:kinase activity"/>
    <property type="evidence" value="ECO:0007669"/>
    <property type="project" value="UniProtKB-KW"/>
</dbReference>
<sequence length="296" mass="34143">MIQFNECEKNLFRGYDGANGEKISIYYNEKVYMLKFPSLNPNTNEETTSSIHEHIACVIAKELGLNSQNTILGKYNDKVVVACEDFEVDGFKLLNFTSVKNSLIDSKRLGRGLELDSILYTIENQEYVDKKELKTFFWDMFILDSLTANGDRHNGNWGILTNEKERICKIAPIYDCGSSFHTHFNEKEMENIMYRNPNTLNNLVMGNPRSAIQVKNKGINYYNFLTQTDNADCLSSLKKITARIDLEKINKMIMKIPYISDTHKKFISTILKERKGKILEKALELNENIEKSKKNS</sequence>
<keyword evidence="2" id="KW-0418">Kinase</keyword>
<dbReference type="RefSeq" id="WP_035917767.1">
    <property type="nucleotide sequence ID" value="NZ_JAAC01000145.1"/>
</dbReference>
<name>A0AB73BUY9_9FUSO</name>
<evidence type="ECO:0000256" key="2">
    <source>
        <dbReference type="ARBA" id="ARBA00022777"/>
    </source>
</evidence>
<gene>
    <name evidence="4" type="ORF">FUSO3_09280</name>
</gene>
<dbReference type="InterPro" id="IPR012893">
    <property type="entry name" value="HipA-like_C"/>
</dbReference>
<dbReference type="CDD" id="cd17792">
    <property type="entry name" value="CtkA"/>
    <property type="match status" value="1"/>
</dbReference>
<evidence type="ECO:0000313" key="5">
    <source>
        <dbReference type="Proteomes" id="UP000027473"/>
    </source>
</evidence>
<dbReference type="Pfam" id="PF07804">
    <property type="entry name" value="HipA_C"/>
    <property type="match status" value="1"/>
</dbReference>
<evidence type="ECO:0000256" key="1">
    <source>
        <dbReference type="ARBA" id="ARBA00022679"/>
    </source>
</evidence>
<dbReference type="AlphaFoldDB" id="A0AB73BUY9"/>
<dbReference type="EMBL" id="JAAC01000145">
    <property type="protein sequence ID" value="KDE62023.1"/>
    <property type="molecule type" value="Genomic_DNA"/>
</dbReference>
<feature type="domain" description="HipA-like C-terminal" evidence="3">
    <location>
        <begin position="28"/>
        <end position="185"/>
    </location>
</feature>
<dbReference type="Proteomes" id="UP000027473">
    <property type="component" value="Unassembled WGS sequence"/>
</dbReference>
<dbReference type="Gene3D" id="1.10.1070.20">
    <property type="match status" value="1"/>
</dbReference>
<accession>A0AB73BUY9</accession>
<organism evidence="4 5">
    <name type="scientific">Fusobacterium necrophorum BL</name>
    <dbReference type="NCBI Taxonomy" id="1441732"/>
    <lineage>
        <taxon>Bacteria</taxon>
        <taxon>Fusobacteriati</taxon>
        <taxon>Fusobacteriota</taxon>
        <taxon>Fusobacteriia</taxon>
        <taxon>Fusobacteriales</taxon>
        <taxon>Fusobacteriaceae</taxon>
        <taxon>Fusobacterium</taxon>
    </lineage>
</organism>
<evidence type="ECO:0000313" key="4">
    <source>
        <dbReference type="EMBL" id="KDE62023.1"/>
    </source>
</evidence>
<keyword evidence="1" id="KW-0808">Transferase</keyword>
<evidence type="ECO:0000259" key="3">
    <source>
        <dbReference type="Pfam" id="PF07804"/>
    </source>
</evidence>
<dbReference type="Gene3D" id="3.30.200.120">
    <property type="match status" value="1"/>
</dbReference>
<reference evidence="4 5" key="1">
    <citation type="submission" date="2014-01" db="EMBL/GenBank/DDBJ databases">
        <title>Comparative genomics of Fusobacterium necrophorum wild isolates.</title>
        <authorList>
            <person name="Kittichotirat W."/>
            <person name="Bumgarner R.E."/>
            <person name="Lawrence P."/>
        </authorList>
    </citation>
    <scope>NUCLEOTIDE SEQUENCE [LARGE SCALE GENOMIC DNA]</scope>
    <source>
        <strain evidence="4 5">BL</strain>
    </source>
</reference>
<comment type="caution">
    <text evidence="4">The sequence shown here is derived from an EMBL/GenBank/DDBJ whole genome shotgun (WGS) entry which is preliminary data.</text>
</comment>